<gene>
    <name evidence="2" type="ORF">PXEA_LOCUS10459</name>
</gene>
<dbReference type="AlphaFoldDB" id="A0A448WPM9"/>
<reference evidence="2" key="1">
    <citation type="submission" date="2018-11" db="EMBL/GenBank/DDBJ databases">
        <authorList>
            <consortium name="Pathogen Informatics"/>
        </authorList>
    </citation>
    <scope>NUCLEOTIDE SEQUENCE</scope>
</reference>
<sequence>MRRLADSLGLDFASALGRASPRDDTFAAKLLLDLVHPESLSLSSMLMPHLVLIAWHQQESGSRSCDHVRGTGNGSHSRKVSRQEYQKVLMSGPNS</sequence>
<name>A0A448WPM9_9PLAT</name>
<evidence type="ECO:0000313" key="2">
    <source>
        <dbReference type="EMBL" id="VEL17019.1"/>
    </source>
</evidence>
<dbReference type="EMBL" id="CAAALY010030749">
    <property type="protein sequence ID" value="VEL17019.1"/>
    <property type="molecule type" value="Genomic_DNA"/>
</dbReference>
<feature type="region of interest" description="Disordered" evidence="1">
    <location>
        <begin position="61"/>
        <end position="95"/>
    </location>
</feature>
<comment type="caution">
    <text evidence="2">The sequence shown here is derived from an EMBL/GenBank/DDBJ whole genome shotgun (WGS) entry which is preliminary data.</text>
</comment>
<organism evidence="2 3">
    <name type="scientific">Protopolystoma xenopodis</name>
    <dbReference type="NCBI Taxonomy" id="117903"/>
    <lineage>
        <taxon>Eukaryota</taxon>
        <taxon>Metazoa</taxon>
        <taxon>Spiralia</taxon>
        <taxon>Lophotrochozoa</taxon>
        <taxon>Platyhelminthes</taxon>
        <taxon>Monogenea</taxon>
        <taxon>Polyopisthocotylea</taxon>
        <taxon>Polystomatidea</taxon>
        <taxon>Polystomatidae</taxon>
        <taxon>Protopolystoma</taxon>
    </lineage>
</organism>
<accession>A0A448WPM9</accession>
<dbReference type="Proteomes" id="UP000784294">
    <property type="component" value="Unassembled WGS sequence"/>
</dbReference>
<evidence type="ECO:0000256" key="1">
    <source>
        <dbReference type="SAM" id="MobiDB-lite"/>
    </source>
</evidence>
<proteinExistence type="predicted"/>
<keyword evidence="3" id="KW-1185">Reference proteome</keyword>
<protein>
    <submittedName>
        <fullName evidence="2">Uncharacterized protein</fullName>
    </submittedName>
</protein>
<evidence type="ECO:0000313" key="3">
    <source>
        <dbReference type="Proteomes" id="UP000784294"/>
    </source>
</evidence>